<reference evidence="1 2" key="1">
    <citation type="submission" date="2019-12" db="EMBL/GenBank/DDBJ databases">
        <title>Whole genome shotgun sequence of Streptomyces caniferus NBRC 15389.</title>
        <authorList>
            <person name="Ichikawa N."/>
            <person name="Kimura A."/>
            <person name="Kitahashi Y."/>
            <person name="Komaki H."/>
            <person name="Tamura T."/>
        </authorList>
    </citation>
    <scope>NUCLEOTIDE SEQUENCE [LARGE SCALE GENOMIC DNA]</scope>
    <source>
        <strain evidence="1 2">NBRC 15389</strain>
    </source>
</reference>
<sequence length="70" mass="7582">MVETDVETVDTDLRDLAFERQLSTLRAAILHVRLASVLAVDAARSGEDLVRLEPEANADGQLADPHTVQG</sequence>
<comment type="caution">
    <text evidence="1">The sequence shown here is derived from an EMBL/GenBank/DDBJ whole genome shotgun (WGS) entry which is preliminary data.</text>
</comment>
<accession>A0A640S8D7</accession>
<dbReference type="AlphaFoldDB" id="A0A640S8D7"/>
<organism evidence="1 2">
    <name type="scientific">Streptomyces caniferus</name>
    <dbReference type="NCBI Taxonomy" id="285557"/>
    <lineage>
        <taxon>Bacteria</taxon>
        <taxon>Bacillati</taxon>
        <taxon>Actinomycetota</taxon>
        <taxon>Actinomycetes</taxon>
        <taxon>Kitasatosporales</taxon>
        <taxon>Streptomycetaceae</taxon>
        <taxon>Streptomyces</taxon>
    </lineage>
</organism>
<evidence type="ECO:0000313" key="1">
    <source>
        <dbReference type="EMBL" id="GFE07054.1"/>
    </source>
</evidence>
<dbReference type="EMBL" id="BLIN01000003">
    <property type="protein sequence ID" value="GFE07054.1"/>
    <property type="molecule type" value="Genomic_DNA"/>
</dbReference>
<evidence type="ECO:0000313" key="2">
    <source>
        <dbReference type="Proteomes" id="UP000435837"/>
    </source>
</evidence>
<dbReference type="Proteomes" id="UP000435837">
    <property type="component" value="Unassembled WGS sequence"/>
</dbReference>
<gene>
    <name evidence="1" type="ORF">Scani_33220</name>
</gene>
<proteinExistence type="predicted"/>
<protein>
    <submittedName>
        <fullName evidence="1">Uncharacterized protein</fullName>
    </submittedName>
</protein>
<name>A0A640S8D7_9ACTN</name>